<name>A0A3G9JD97_MICVR</name>
<dbReference type="EMBL" id="AP019314">
    <property type="protein sequence ID" value="BBH38566.1"/>
    <property type="molecule type" value="Genomic_DNA"/>
</dbReference>
<proteinExistence type="predicted"/>
<dbReference type="Proteomes" id="UP000278152">
    <property type="component" value="Chromosome"/>
</dbReference>
<gene>
    <name evidence="1" type="ORF">myaer102_10690</name>
</gene>
<organism evidence="1 2">
    <name type="scientific">Microcystis viridis NIES-102</name>
    <dbReference type="NCBI Taxonomy" id="213615"/>
    <lineage>
        <taxon>Bacteria</taxon>
        <taxon>Bacillati</taxon>
        <taxon>Cyanobacteriota</taxon>
        <taxon>Cyanophyceae</taxon>
        <taxon>Oscillatoriophycideae</taxon>
        <taxon>Chroococcales</taxon>
        <taxon>Microcystaceae</taxon>
        <taxon>Microcystis</taxon>
    </lineage>
</organism>
<dbReference type="KEGG" id="mvz:myaer102_10690"/>
<evidence type="ECO:0000313" key="1">
    <source>
        <dbReference type="EMBL" id="BBH38566.1"/>
    </source>
</evidence>
<reference evidence="1 2" key="1">
    <citation type="submission" date="2018-11" db="EMBL/GenBank/DDBJ databases">
        <title>Complete genome sequence of Microcystis aeruginosa NIES-102.</title>
        <authorList>
            <person name="Yamaguchi H."/>
            <person name="Suzuki S."/>
            <person name="Kawachi M."/>
        </authorList>
    </citation>
    <scope>NUCLEOTIDE SEQUENCE [LARGE SCALE GENOMIC DNA]</scope>
    <source>
        <strain evidence="1 2">NIES-102</strain>
    </source>
</reference>
<dbReference type="AlphaFoldDB" id="A0A3G9JD97"/>
<accession>A0A3G9JD97</accession>
<protein>
    <submittedName>
        <fullName evidence="1">Uncharacterized protein</fullName>
    </submittedName>
</protein>
<evidence type="ECO:0000313" key="2">
    <source>
        <dbReference type="Proteomes" id="UP000278152"/>
    </source>
</evidence>
<sequence>MGVKWWGWMEVKWGSVDGWGEEVGWGSGVGGVWVMGCGKWGVGGVVVWGVGCGVWGGHCVRVAGGSGENK</sequence>